<reference evidence="1" key="1">
    <citation type="submission" date="2020-10" db="EMBL/GenBank/DDBJ databases">
        <authorList>
            <person name="Han B."/>
            <person name="Lu T."/>
            <person name="Zhao Q."/>
            <person name="Huang X."/>
            <person name="Zhao Y."/>
        </authorList>
    </citation>
    <scope>NUCLEOTIDE SEQUENCE</scope>
</reference>
<dbReference type="Proteomes" id="UP000604825">
    <property type="component" value="Unassembled WGS sequence"/>
</dbReference>
<comment type="caution">
    <text evidence="1">The sequence shown here is derived from an EMBL/GenBank/DDBJ whole genome shotgun (WGS) entry which is preliminary data.</text>
</comment>
<proteinExistence type="predicted"/>
<name>A0A811PJP2_9POAL</name>
<dbReference type="PANTHER" id="PTHR34709:SF28">
    <property type="entry name" value="OS08G0272601 PROTEIN"/>
    <property type="match status" value="1"/>
</dbReference>
<gene>
    <name evidence="1" type="ORF">NCGR_LOCUS30197</name>
</gene>
<organism evidence="1 2">
    <name type="scientific">Miscanthus lutarioriparius</name>
    <dbReference type="NCBI Taxonomy" id="422564"/>
    <lineage>
        <taxon>Eukaryota</taxon>
        <taxon>Viridiplantae</taxon>
        <taxon>Streptophyta</taxon>
        <taxon>Embryophyta</taxon>
        <taxon>Tracheophyta</taxon>
        <taxon>Spermatophyta</taxon>
        <taxon>Magnoliopsida</taxon>
        <taxon>Liliopsida</taxon>
        <taxon>Poales</taxon>
        <taxon>Poaceae</taxon>
        <taxon>PACMAD clade</taxon>
        <taxon>Panicoideae</taxon>
        <taxon>Andropogonodae</taxon>
        <taxon>Andropogoneae</taxon>
        <taxon>Saccharinae</taxon>
        <taxon>Miscanthus</taxon>
    </lineage>
</organism>
<dbReference type="PANTHER" id="PTHR34709">
    <property type="entry name" value="OS10G0396666 PROTEIN"/>
    <property type="match status" value="1"/>
</dbReference>
<dbReference type="OrthoDB" id="10577455at2759"/>
<evidence type="ECO:0000313" key="1">
    <source>
        <dbReference type="EMBL" id="CAD6245915.1"/>
    </source>
</evidence>
<sequence length="267" mass="29551">MDSAAEDSRNADGAGDVDDLISGLHDDVLLHILEAVARALGARSRAPLRLSPAGGVVHHSDLAVRSLGASYPIRLRRHREPGDLVYHGLRAPGSLEQLIMPALIDAAQGWIRYVSQQGLKRFILDLDCHDVKREYAGKQGWKKELVVVLLDELASPPRLLETMRLALGGVRLRLPAATTMEFVSLRDLSLERITIADGGGHLLACLVSSASCPRLQKLRLNKVWLSDDFKEELRLQADVLSELWVEEVYSVSLELRTHRQVLPQEGD</sequence>
<dbReference type="EMBL" id="CAJGYO010000007">
    <property type="protein sequence ID" value="CAD6245915.1"/>
    <property type="molecule type" value="Genomic_DNA"/>
</dbReference>
<keyword evidence="2" id="KW-1185">Reference proteome</keyword>
<dbReference type="AlphaFoldDB" id="A0A811PJP2"/>
<evidence type="ECO:0000313" key="2">
    <source>
        <dbReference type="Proteomes" id="UP000604825"/>
    </source>
</evidence>
<dbReference type="InterPro" id="IPR055312">
    <property type="entry name" value="FBL15-like"/>
</dbReference>
<protein>
    <submittedName>
        <fullName evidence="1">Uncharacterized protein</fullName>
    </submittedName>
</protein>
<accession>A0A811PJP2</accession>